<feature type="signal peptide" evidence="1">
    <location>
        <begin position="1"/>
        <end position="23"/>
    </location>
</feature>
<evidence type="ECO:0000313" key="2">
    <source>
        <dbReference type="EMBL" id="NHZ33918.1"/>
    </source>
</evidence>
<gene>
    <name evidence="2" type="ORF">F0185_09990</name>
</gene>
<keyword evidence="1" id="KW-0732">Signal</keyword>
<evidence type="ECO:0000313" key="3">
    <source>
        <dbReference type="Proteomes" id="UP000785613"/>
    </source>
</evidence>
<feature type="chain" id="PRO_5045460633" description="DUF4410 domain-containing protein" evidence="1">
    <location>
        <begin position="24"/>
        <end position="188"/>
    </location>
</feature>
<name>A0ABX0LML4_9BURK</name>
<sequence>MMKPSIHLFAPLLSCLLAVSAGAAETKVALNYEAASSDVVAKPVAGACAINIVSISDQRPTKDGIGADFPVPTDSPEPFVSASLDALKEYGFTVSHSKTAVPQAVNLDVRLIRAYTWFGHMRINAMVALDVTAQGAAQEKFRATGSKANMWGAQSEHVTALNYATNTMLASMAPALAAHCGKAGIAAR</sequence>
<evidence type="ECO:0000256" key="1">
    <source>
        <dbReference type="SAM" id="SignalP"/>
    </source>
</evidence>
<reference evidence="2 3" key="1">
    <citation type="submission" date="2019-09" db="EMBL/GenBank/DDBJ databases">
        <title>Taxonomy of Antarctic Massilia spp.: description of Massilia rubra sp. nov., Massilia aquatica sp. nov., Massilia mucilaginosa sp. nov., Massilia frigida sp. nov. isolated from streams, lakes and regoliths.</title>
        <authorList>
            <person name="Holochova P."/>
            <person name="Sedlacek I."/>
            <person name="Kralova S."/>
            <person name="Maslanova I."/>
            <person name="Busse H.-J."/>
            <person name="Stankova E."/>
            <person name="Vrbovska V."/>
            <person name="Kovarovic V."/>
            <person name="Bartak M."/>
            <person name="Svec P."/>
            <person name="Pantucek R."/>
        </authorList>
    </citation>
    <scope>NUCLEOTIDE SEQUENCE [LARGE SCALE GENOMIC DNA]</scope>
    <source>
        <strain evidence="2 3">CCM 8692</strain>
    </source>
</reference>
<comment type="caution">
    <text evidence="2">The sequence shown here is derived from an EMBL/GenBank/DDBJ whole genome shotgun (WGS) entry which is preliminary data.</text>
</comment>
<dbReference type="EMBL" id="VUYU01000005">
    <property type="protein sequence ID" value="NHZ33918.1"/>
    <property type="molecule type" value="Genomic_DNA"/>
</dbReference>
<keyword evidence="3" id="KW-1185">Reference proteome</keyword>
<evidence type="ECO:0008006" key="4">
    <source>
        <dbReference type="Google" id="ProtNLM"/>
    </source>
</evidence>
<dbReference type="Proteomes" id="UP000785613">
    <property type="component" value="Unassembled WGS sequence"/>
</dbReference>
<accession>A0ABX0LML4</accession>
<proteinExistence type="predicted"/>
<organism evidence="2 3">
    <name type="scientific">Massilia rubra</name>
    <dbReference type="NCBI Taxonomy" id="2607910"/>
    <lineage>
        <taxon>Bacteria</taxon>
        <taxon>Pseudomonadati</taxon>
        <taxon>Pseudomonadota</taxon>
        <taxon>Betaproteobacteria</taxon>
        <taxon>Burkholderiales</taxon>
        <taxon>Oxalobacteraceae</taxon>
        <taxon>Telluria group</taxon>
        <taxon>Massilia</taxon>
    </lineage>
</organism>
<dbReference type="RefSeq" id="WP_167223918.1">
    <property type="nucleotide sequence ID" value="NZ_VUYU01000005.1"/>
</dbReference>
<protein>
    <recommendedName>
        <fullName evidence="4">DUF4410 domain-containing protein</fullName>
    </recommendedName>
</protein>